<dbReference type="Proteomes" id="UP000005824">
    <property type="component" value="Unassembled WGS sequence"/>
</dbReference>
<organism evidence="1 2">
    <name type="scientific">Chthoniobacter flavus Ellin428</name>
    <dbReference type="NCBI Taxonomy" id="497964"/>
    <lineage>
        <taxon>Bacteria</taxon>
        <taxon>Pseudomonadati</taxon>
        <taxon>Verrucomicrobiota</taxon>
        <taxon>Spartobacteria</taxon>
        <taxon>Chthoniobacterales</taxon>
        <taxon>Chthoniobacteraceae</taxon>
        <taxon>Chthoniobacter</taxon>
    </lineage>
</organism>
<evidence type="ECO:0000313" key="1">
    <source>
        <dbReference type="EMBL" id="EDY19385.1"/>
    </source>
</evidence>
<name>B4D2E5_9BACT</name>
<gene>
    <name evidence="1" type="ORF">CfE428DRAFT_3070</name>
</gene>
<evidence type="ECO:0008006" key="3">
    <source>
        <dbReference type="Google" id="ProtNLM"/>
    </source>
</evidence>
<comment type="caution">
    <text evidence="1">The sequence shown here is derived from an EMBL/GenBank/DDBJ whole genome shotgun (WGS) entry which is preliminary data.</text>
</comment>
<dbReference type="STRING" id="497964.CfE428DRAFT_3070"/>
<evidence type="ECO:0000313" key="2">
    <source>
        <dbReference type="Proteomes" id="UP000005824"/>
    </source>
</evidence>
<proteinExistence type="predicted"/>
<dbReference type="EMBL" id="ABVL01000008">
    <property type="protein sequence ID" value="EDY19385.1"/>
    <property type="molecule type" value="Genomic_DNA"/>
</dbReference>
<dbReference type="AlphaFoldDB" id="B4D2E5"/>
<accession>B4D2E5</accession>
<sequence length="360" mass="40681">MLEVGFVIDGLLPRWPRVWQWVRGCPSHSAVGEMRFGWIAEALHADAAAPVRYSLYRPWKSYDAVIFLKSMNAESLRLAESLRARGTRIFFDVNVDYFTLAEGTFYYRGMAPTAEQTANAQRMAALSHALIADSSHLAKICGQHHSCVQWISDDVDTRLAGYSPWKRDGKLNLLWSGESVKLFELLRIEATLRKYASHIRVIMVTNELAALDRWFDPWKSRFQDLLKAVEHEVVPFRSVRSLMQFYTAVGGVFISPRFLDNSYNWGHTEWKITLPMACGRVALGSPLPSYRDVSERSGGLGLRLCEDDDDWSAAFESVLSGQFDFAMEETASRAVVEKHYSTPVVAAAHAKFVREVCGAN</sequence>
<dbReference type="InParanoid" id="B4D2E5"/>
<reference evidence="1 2" key="1">
    <citation type="journal article" date="2011" name="J. Bacteriol.">
        <title>Genome sequence of Chthoniobacter flavus Ellin428, an aerobic heterotrophic soil bacterium.</title>
        <authorList>
            <person name="Kant R."/>
            <person name="van Passel M.W."/>
            <person name="Palva A."/>
            <person name="Lucas S."/>
            <person name="Lapidus A."/>
            <person name="Glavina Del Rio T."/>
            <person name="Dalin E."/>
            <person name="Tice H."/>
            <person name="Bruce D."/>
            <person name="Goodwin L."/>
            <person name="Pitluck S."/>
            <person name="Larimer F.W."/>
            <person name="Land M.L."/>
            <person name="Hauser L."/>
            <person name="Sangwan P."/>
            <person name="de Vos W.M."/>
            <person name="Janssen P.H."/>
            <person name="Smidt H."/>
        </authorList>
    </citation>
    <scope>NUCLEOTIDE SEQUENCE [LARGE SCALE GENOMIC DNA]</scope>
    <source>
        <strain evidence="1 2">Ellin428</strain>
    </source>
</reference>
<keyword evidence="2" id="KW-1185">Reference proteome</keyword>
<protein>
    <recommendedName>
        <fullName evidence="3">Glycosyltransferase family 1 protein</fullName>
    </recommendedName>
</protein>